<protein>
    <submittedName>
        <fullName evidence="1">Uncharacterized protein</fullName>
    </submittedName>
</protein>
<sequence>MASSPDDLSPKADDSPLPVLPPFVNEKDLLKAHAVTSWGYECFDSLPRVFKRAPKDIVDLFGARVKEIKSTGASICRVQRELSRALIDSVEDLWRICLSPHPCRGGNFEYGSLDREAFHNAVRNGHIDSLRRTTSAFRKQYVDLSRGVSELFNDVASKMMETEPIIGGQFFLGDFAIVATTGALVLNAIDVILDVLDVHLVQLNLGNELKDDQMIGLMESVYENGLWFSLRPDVINEFCQDD</sequence>
<dbReference type="InParanoid" id="A0A0H2QZD1"/>
<evidence type="ECO:0000313" key="1">
    <source>
        <dbReference type="EMBL" id="KLO04337.1"/>
    </source>
</evidence>
<name>A0A0H2QZD1_9AGAM</name>
<gene>
    <name evidence="1" type="ORF">SCHPADRAFT_947773</name>
</gene>
<organism evidence="1 2">
    <name type="scientific">Schizopora paradoxa</name>
    <dbReference type="NCBI Taxonomy" id="27342"/>
    <lineage>
        <taxon>Eukaryota</taxon>
        <taxon>Fungi</taxon>
        <taxon>Dikarya</taxon>
        <taxon>Basidiomycota</taxon>
        <taxon>Agaricomycotina</taxon>
        <taxon>Agaricomycetes</taxon>
        <taxon>Hymenochaetales</taxon>
        <taxon>Schizoporaceae</taxon>
        <taxon>Schizopora</taxon>
    </lineage>
</organism>
<dbReference type="AlphaFoldDB" id="A0A0H2QZD1"/>
<reference evidence="1 2" key="1">
    <citation type="submission" date="2015-04" db="EMBL/GenBank/DDBJ databases">
        <title>Complete genome sequence of Schizopora paradoxa KUC8140, a cosmopolitan wood degrader in East Asia.</title>
        <authorList>
            <consortium name="DOE Joint Genome Institute"/>
            <person name="Min B."/>
            <person name="Park H."/>
            <person name="Jang Y."/>
            <person name="Kim J.-J."/>
            <person name="Kim K.H."/>
            <person name="Pangilinan J."/>
            <person name="Lipzen A."/>
            <person name="Riley R."/>
            <person name="Grigoriev I.V."/>
            <person name="Spatafora J.W."/>
            <person name="Choi I.-G."/>
        </authorList>
    </citation>
    <scope>NUCLEOTIDE SEQUENCE [LARGE SCALE GENOMIC DNA]</scope>
    <source>
        <strain evidence="1 2">KUC8140</strain>
    </source>
</reference>
<proteinExistence type="predicted"/>
<dbReference type="EMBL" id="KQ086586">
    <property type="protein sequence ID" value="KLO04337.1"/>
    <property type="molecule type" value="Genomic_DNA"/>
</dbReference>
<keyword evidence="2" id="KW-1185">Reference proteome</keyword>
<dbReference type="Proteomes" id="UP000053477">
    <property type="component" value="Unassembled WGS sequence"/>
</dbReference>
<accession>A0A0H2QZD1</accession>
<evidence type="ECO:0000313" key="2">
    <source>
        <dbReference type="Proteomes" id="UP000053477"/>
    </source>
</evidence>